<reference evidence="9 10" key="1">
    <citation type="submission" date="2018-12" db="EMBL/GenBank/DDBJ databases">
        <title>Genome sequence and assembly of Colletotrichum trifolii.</title>
        <authorList>
            <person name="Gan P."/>
            <person name="Shirasu K."/>
        </authorList>
    </citation>
    <scope>NUCLEOTIDE SEQUENCE [LARGE SCALE GENOMIC DNA]</scope>
    <source>
        <strain evidence="9 10">543-2</strain>
    </source>
</reference>
<comment type="similarity">
    <text evidence="5">Belongs to the SAT4 family.</text>
</comment>
<name>A0A4R8QNW5_COLTR</name>
<evidence type="ECO:0000256" key="5">
    <source>
        <dbReference type="ARBA" id="ARBA00038359"/>
    </source>
</evidence>
<dbReference type="Proteomes" id="UP000295703">
    <property type="component" value="Unassembled WGS sequence"/>
</dbReference>
<comment type="subcellular location">
    <subcellularLocation>
        <location evidence="1">Membrane</location>
        <topology evidence="1">Multi-pass membrane protein</topology>
    </subcellularLocation>
</comment>
<organism evidence="9 10">
    <name type="scientific">Colletotrichum trifolii</name>
    <dbReference type="NCBI Taxonomy" id="5466"/>
    <lineage>
        <taxon>Eukaryota</taxon>
        <taxon>Fungi</taxon>
        <taxon>Dikarya</taxon>
        <taxon>Ascomycota</taxon>
        <taxon>Pezizomycotina</taxon>
        <taxon>Sordariomycetes</taxon>
        <taxon>Hypocreomycetidae</taxon>
        <taxon>Glomerellales</taxon>
        <taxon>Glomerellaceae</taxon>
        <taxon>Colletotrichum</taxon>
        <taxon>Colletotrichum orbiculare species complex</taxon>
    </lineage>
</organism>
<feature type="transmembrane region" description="Helical" evidence="7">
    <location>
        <begin position="128"/>
        <end position="150"/>
    </location>
</feature>
<evidence type="ECO:0000256" key="4">
    <source>
        <dbReference type="ARBA" id="ARBA00023136"/>
    </source>
</evidence>
<dbReference type="Pfam" id="PF20684">
    <property type="entry name" value="Fung_rhodopsin"/>
    <property type="match status" value="1"/>
</dbReference>
<dbReference type="InterPro" id="IPR049326">
    <property type="entry name" value="Rhodopsin_dom_fungi"/>
</dbReference>
<feature type="transmembrane region" description="Helical" evidence="7">
    <location>
        <begin position="16"/>
        <end position="38"/>
    </location>
</feature>
<feature type="transmembrane region" description="Helical" evidence="7">
    <location>
        <begin position="90"/>
        <end position="108"/>
    </location>
</feature>
<feature type="transmembrane region" description="Helical" evidence="7">
    <location>
        <begin position="206"/>
        <end position="226"/>
    </location>
</feature>
<evidence type="ECO:0000256" key="6">
    <source>
        <dbReference type="SAM" id="MobiDB-lite"/>
    </source>
</evidence>
<keyword evidence="3 7" id="KW-1133">Transmembrane helix</keyword>
<proteinExistence type="inferred from homology"/>
<dbReference type="AlphaFoldDB" id="A0A4R8QNW5"/>
<feature type="compositionally biased region" description="Basic and acidic residues" evidence="6">
    <location>
        <begin position="385"/>
        <end position="404"/>
    </location>
</feature>
<sequence length="433" mass="48032">MEAPPGIDPNASRQGLIIGVVTFVLSVTFLAVAIRTYTRAFFLRQFGMDDWAAIGTFCLILVCGVSVAINTRNGFGKHVYFLNPDQIKDYLRTFYVTVVFYNASLAGIKMTFLLQYWRVLTVQHMRKYFIAAMVLVGGWSVSQMLVMIFNCTPIPAFWDDSVEGTCIPRYPLWYINAGGNIVTDLLVFVLPLPAIGNLKLAKGQKLVLLGIFCLGFFTCTISFIRIRFLHIAEDFTWENVESAGWSVGELCSGLLCACLPTFRPLVSRFIPALSSRLTKSSRYQNYGGFSTGGKTANASRLRDVELGVAPTHAHAHGPNTYTKRRTESSDSKADLYGTASYDFSPTGSPREGGLPIQGLKQDEYESSSERVPSPIIFRQSTGHAVDYDPPRVETRIETGRKLSVKEASPPGRSIEVKCDIQVTSERVEARNFS</sequence>
<comment type="caution">
    <text evidence="9">The sequence shown here is derived from an EMBL/GenBank/DDBJ whole genome shotgun (WGS) entry which is preliminary data.</text>
</comment>
<dbReference type="GO" id="GO:0016020">
    <property type="term" value="C:membrane"/>
    <property type="evidence" value="ECO:0007669"/>
    <property type="project" value="UniProtKB-SubCell"/>
</dbReference>
<evidence type="ECO:0000256" key="7">
    <source>
        <dbReference type="SAM" id="Phobius"/>
    </source>
</evidence>
<dbReference type="InterPro" id="IPR052337">
    <property type="entry name" value="SAT4-like"/>
</dbReference>
<keyword evidence="10" id="KW-1185">Reference proteome</keyword>
<dbReference type="STRING" id="5466.A0A4R8QNW5"/>
<accession>A0A4R8QNW5</accession>
<feature type="transmembrane region" description="Helical" evidence="7">
    <location>
        <begin position="170"/>
        <end position="194"/>
    </location>
</feature>
<protein>
    <submittedName>
        <fullName evidence="9">Satratoxin biosynthesis SC1 cluster protein 4</fullName>
    </submittedName>
</protein>
<feature type="transmembrane region" description="Helical" evidence="7">
    <location>
        <begin position="50"/>
        <end position="70"/>
    </location>
</feature>
<feature type="compositionally biased region" description="Basic and acidic residues" evidence="6">
    <location>
        <begin position="324"/>
        <end position="333"/>
    </location>
</feature>
<feature type="domain" description="Rhodopsin" evidence="8">
    <location>
        <begin position="34"/>
        <end position="268"/>
    </location>
</feature>
<evidence type="ECO:0000313" key="10">
    <source>
        <dbReference type="Proteomes" id="UP000295703"/>
    </source>
</evidence>
<evidence type="ECO:0000256" key="3">
    <source>
        <dbReference type="ARBA" id="ARBA00022989"/>
    </source>
</evidence>
<evidence type="ECO:0000259" key="8">
    <source>
        <dbReference type="Pfam" id="PF20684"/>
    </source>
</evidence>
<dbReference type="PANTHER" id="PTHR33048">
    <property type="entry name" value="PTH11-LIKE INTEGRAL MEMBRANE PROTEIN (AFU_ORTHOLOGUE AFUA_5G11245)"/>
    <property type="match status" value="1"/>
</dbReference>
<keyword evidence="4 7" id="KW-0472">Membrane</keyword>
<gene>
    <name evidence="9" type="primary">SAT4-1</name>
    <name evidence="9" type="ORF">CTRI78_v010123</name>
</gene>
<dbReference type="EMBL" id="RYZW01000153">
    <property type="protein sequence ID" value="TDZ40787.1"/>
    <property type="molecule type" value="Genomic_DNA"/>
</dbReference>
<feature type="region of interest" description="Disordered" evidence="6">
    <location>
        <begin position="312"/>
        <end position="411"/>
    </location>
</feature>
<evidence type="ECO:0000256" key="1">
    <source>
        <dbReference type="ARBA" id="ARBA00004141"/>
    </source>
</evidence>
<evidence type="ECO:0000256" key="2">
    <source>
        <dbReference type="ARBA" id="ARBA00022692"/>
    </source>
</evidence>
<keyword evidence="2 7" id="KW-0812">Transmembrane</keyword>
<evidence type="ECO:0000313" key="9">
    <source>
        <dbReference type="EMBL" id="TDZ40787.1"/>
    </source>
</evidence>
<dbReference type="PANTHER" id="PTHR33048:SF47">
    <property type="entry name" value="INTEGRAL MEMBRANE PROTEIN-RELATED"/>
    <property type="match status" value="1"/>
</dbReference>